<comment type="caution">
    <text evidence="10">The sequence shown here is derived from an EMBL/GenBank/DDBJ whole genome shotgun (WGS) entry which is preliminary data.</text>
</comment>
<keyword evidence="5" id="KW-0234">DNA repair</keyword>
<evidence type="ECO:0000256" key="6">
    <source>
        <dbReference type="ARBA" id="ARBA00049348"/>
    </source>
</evidence>
<dbReference type="NCBIfam" id="TIGR00589">
    <property type="entry name" value="ogt"/>
    <property type="match status" value="1"/>
</dbReference>
<dbReference type="InterPro" id="IPR036631">
    <property type="entry name" value="MGMT_N_sf"/>
</dbReference>
<gene>
    <name evidence="10" type="ORF">GCM10010315_20000</name>
</gene>
<evidence type="ECO:0000256" key="2">
    <source>
        <dbReference type="ARBA" id="ARBA00022603"/>
    </source>
</evidence>
<evidence type="ECO:0000313" key="10">
    <source>
        <dbReference type="EMBL" id="GAA2713814.1"/>
    </source>
</evidence>
<feature type="domain" description="Methylated-DNA-[protein]-cysteine S-methyltransferase DNA binding" evidence="8">
    <location>
        <begin position="99"/>
        <end position="179"/>
    </location>
</feature>
<organism evidence="10 11">
    <name type="scientific">Streptomyces luteosporeus</name>
    <dbReference type="NCBI Taxonomy" id="173856"/>
    <lineage>
        <taxon>Bacteria</taxon>
        <taxon>Bacillati</taxon>
        <taxon>Actinomycetota</taxon>
        <taxon>Actinomycetes</taxon>
        <taxon>Kitasatosporales</taxon>
        <taxon>Streptomycetaceae</taxon>
        <taxon>Streptomyces</taxon>
    </lineage>
</organism>
<dbReference type="InterPro" id="IPR008332">
    <property type="entry name" value="MethylG_MeTrfase_N"/>
</dbReference>
<protein>
    <submittedName>
        <fullName evidence="10">Methylated-DNA--[protein]-cysteine S-methyltransferase</fullName>
    </submittedName>
</protein>
<keyword evidence="3" id="KW-0808">Transferase</keyword>
<feature type="region of interest" description="Disordered" evidence="7">
    <location>
        <begin position="188"/>
        <end position="207"/>
    </location>
</feature>
<sequence length="207" mass="21928">MTENRSPLLDSVAVTRHDTAVGRLSLAASDDALLYCGFAPVDVAQRLLSRVARHCTDDPSTIRPGRRAVLEQAQAEIDAYLAGERRTFSVPLDPRLASDFTREVLRAVDGQVGYGRTSTYAQIAAAIGRPGAARAVGVALGSNPLCLVLPCHRVIGAHGRLTGYAGGIPAKQFLLDLEARPSASVAAERRWEKARKSTGPSMPAGGN</sequence>
<dbReference type="InterPro" id="IPR001497">
    <property type="entry name" value="MethylDNA_cys_MeTrfase_AS"/>
</dbReference>
<name>A0ABP6G436_9ACTN</name>
<comment type="catalytic activity">
    <reaction evidence="1">
        <text>a 4-O-methyl-thymidine in DNA + L-cysteinyl-[protein] = a thymidine in DNA + S-methyl-L-cysteinyl-[protein]</text>
        <dbReference type="Rhea" id="RHEA:53428"/>
        <dbReference type="Rhea" id="RHEA-COMP:10131"/>
        <dbReference type="Rhea" id="RHEA-COMP:10132"/>
        <dbReference type="Rhea" id="RHEA-COMP:13555"/>
        <dbReference type="Rhea" id="RHEA-COMP:13556"/>
        <dbReference type="ChEBI" id="CHEBI:29950"/>
        <dbReference type="ChEBI" id="CHEBI:82612"/>
        <dbReference type="ChEBI" id="CHEBI:137386"/>
        <dbReference type="ChEBI" id="CHEBI:137387"/>
        <dbReference type="EC" id="2.1.1.63"/>
    </reaction>
</comment>
<keyword evidence="4" id="KW-0227">DNA damage</keyword>
<dbReference type="Proteomes" id="UP001500886">
    <property type="component" value="Unassembled WGS sequence"/>
</dbReference>
<evidence type="ECO:0000313" key="11">
    <source>
        <dbReference type="Proteomes" id="UP001500886"/>
    </source>
</evidence>
<keyword evidence="11" id="KW-1185">Reference proteome</keyword>
<evidence type="ECO:0000256" key="4">
    <source>
        <dbReference type="ARBA" id="ARBA00022763"/>
    </source>
</evidence>
<dbReference type="PANTHER" id="PTHR10815:SF13">
    <property type="entry name" value="METHYLATED-DNA--PROTEIN-CYSTEINE METHYLTRANSFERASE"/>
    <property type="match status" value="1"/>
</dbReference>
<evidence type="ECO:0000256" key="1">
    <source>
        <dbReference type="ARBA" id="ARBA00001286"/>
    </source>
</evidence>
<accession>A0ABP6G436</accession>
<evidence type="ECO:0000256" key="3">
    <source>
        <dbReference type="ARBA" id="ARBA00022679"/>
    </source>
</evidence>
<dbReference type="Gene3D" id="1.10.10.10">
    <property type="entry name" value="Winged helix-like DNA-binding domain superfamily/Winged helix DNA-binding domain"/>
    <property type="match status" value="1"/>
</dbReference>
<dbReference type="SUPFAM" id="SSF53155">
    <property type="entry name" value="Methylated DNA-protein cysteine methyltransferase domain"/>
    <property type="match status" value="1"/>
</dbReference>
<feature type="domain" description="Methylguanine DNA methyltransferase ribonuclease-like" evidence="9">
    <location>
        <begin position="18"/>
        <end position="94"/>
    </location>
</feature>
<dbReference type="PROSITE" id="PS00374">
    <property type="entry name" value="MGMT"/>
    <property type="match status" value="1"/>
</dbReference>
<dbReference type="EMBL" id="BAAASL010000006">
    <property type="protein sequence ID" value="GAA2713814.1"/>
    <property type="molecule type" value="Genomic_DNA"/>
</dbReference>
<reference evidence="11" key="1">
    <citation type="journal article" date="2019" name="Int. J. Syst. Evol. Microbiol.">
        <title>The Global Catalogue of Microorganisms (GCM) 10K type strain sequencing project: providing services to taxonomists for standard genome sequencing and annotation.</title>
        <authorList>
            <consortium name="The Broad Institute Genomics Platform"/>
            <consortium name="The Broad Institute Genome Sequencing Center for Infectious Disease"/>
            <person name="Wu L."/>
            <person name="Ma J."/>
        </authorList>
    </citation>
    <scope>NUCLEOTIDE SEQUENCE [LARGE SCALE GENOMIC DNA]</scope>
    <source>
        <strain evidence="11">JCM 4542</strain>
    </source>
</reference>
<dbReference type="InterPro" id="IPR036217">
    <property type="entry name" value="MethylDNA_cys_MeTrfase_DNAb"/>
</dbReference>
<keyword evidence="2" id="KW-0489">Methyltransferase</keyword>
<dbReference type="SUPFAM" id="SSF46767">
    <property type="entry name" value="Methylated DNA-protein cysteine methyltransferase, C-terminal domain"/>
    <property type="match status" value="1"/>
</dbReference>
<dbReference type="Pfam" id="PF01035">
    <property type="entry name" value="DNA_binding_1"/>
    <property type="match status" value="1"/>
</dbReference>
<proteinExistence type="predicted"/>
<dbReference type="Pfam" id="PF02870">
    <property type="entry name" value="Methyltransf_1N"/>
    <property type="match status" value="1"/>
</dbReference>
<dbReference type="RefSeq" id="WP_344434541.1">
    <property type="nucleotide sequence ID" value="NZ_BAAASL010000006.1"/>
</dbReference>
<comment type="catalytic activity">
    <reaction evidence="6">
        <text>a 6-O-methyl-2'-deoxyguanosine in DNA + L-cysteinyl-[protein] = S-methyl-L-cysteinyl-[protein] + a 2'-deoxyguanosine in DNA</text>
        <dbReference type="Rhea" id="RHEA:24000"/>
        <dbReference type="Rhea" id="RHEA-COMP:10131"/>
        <dbReference type="Rhea" id="RHEA-COMP:10132"/>
        <dbReference type="Rhea" id="RHEA-COMP:11367"/>
        <dbReference type="Rhea" id="RHEA-COMP:11368"/>
        <dbReference type="ChEBI" id="CHEBI:29950"/>
        <dbReference type="ChEBI" id="CHEBI:82612"/>
        <dbReference type="ChEBI" id="CHEBI:85445"/>
        <dbReference type="ChEBI" id="CHEBI:85448"/>
        <dbReference type="EC" id="2.1.1.63"/>
    </reaction>
</comment>
<evidence type="ECO:0000259" key="8">
    <source>
        <dbReference type="Pfam" id="PF01035"/>
    </source>
</evidence>
<evidence type="ECO:0000259" key="9">
    <source>
        <dbReference type="Pfam" id="PF02870"/>
    </source>
</evidence>
<evidence type="ECO:0000256" key="7">
    <source>
        <dbReference type="SAM" id="MobiDB-lite"/>
    </source>
</evidence>
<evidence type="ECO:0000256" key="5">
    <source>
        <dbReference type="ARBA" id="ARBA00023204"/>
    </source>
</evidence>
<dbReference type="CDD" id="cd06445">
    <property type="entry name" value="ATase"/>
    <property type="match status" value="1"/>
</dbReference>
<dbReference type="InterPro" id="IPR014048">
    <property type="entry name" value="MethylDNA_cys_MeTrfase_DNA-bd"/>
</dbReference>
<dbReference type="Gene3D" id="3.30.160.70">
    <property type="entry name" value="Methylated DNA-protein cysteine methyltransferase domain"/>
    <property type="match status" value="1"/>
</dbReference>
<dbReference type="InterPro" id="IPR036388">
    <property type="entry name" value="WH-like_DNA-bd_sf"/>
</dbReference>
<dbReference type="PANTHER" id="PTHR10815">
    <property type="entry name" value="METHYLATED-DNA--PROTEIN-CYSTEINE METHYLTRANSFERASE"/>
    <property type="match status" value="1"/>
</dbReference>